<dbReference type="SUPFAM" id="SSF50249">
    <property type="entry name" value="Nucleic acid-binding proteins"/>
    <property type="match status" value="2"/>
</dbReference>
<proteinExistence type="predicted"/>
<dbReference type="GO" id="GO:0000724">
    <property type="term" value="P:double-strand break repair via homologous recombination"/>
    <property type="evidence" value="ECO:0007669"/>
    <property type="project" value="InterPro"/>
</dbReference>
<name>A0AA88UGU4_9ASTE</name>
<dbReference type="SUPFAM" id="SSF81878">
    <property type="entry name" value="BRCA2 tower domain"/>
    <property type="match status" value="1"/>
</dbReference>
<feature type="non-terminal residue" evidence="1">
    <location>
        <position position="1"/>
    </location>
</feature>
<reference evidence="1" key="1">
    <citation type="submission" date="2022-12" db="EMBL/GenBank/DDBJ databases">
        <title>Draft genome assemblies for two species of Escallonia (Escalloniales).</title>
        <authorList>
            <person name="Chanderbali A."/>
            <person name="Dervinis C."/>
            <person name="Anghel I."/>
            <person name="Soltis D."/>
            <person name="Soltis P."/>
            <person name="Zapata F."/>
        </authorList>
    </citation>
    <scope>NUCLEOTIDE SEQUENCE</scope>
    <source>
        <strain evidence="1">UCBG92.1500</strain>
        <tissue evidence="1">Leaf</tissue>
    </source>
</reference>
<keyword evidence="2" id="KW-1185">Reference proteome</keyword>
<gene>
    <name evidence="1" type="ORF">RJ640_024854</name>
</gene>
<sequence length="329" mass="36861">RSTIAEGIVSEFQIGTKRTYRNNEQDTDEGVKILKILETAAEPEVLMVEMSSEQLNSFSTYQAKLESMRQTDVQKSIEKALEDAGLSGREVTPFMRVIVVGLTNKSYLERCCPREGLITIWNPTEKHQMALVEGQAYSVAGLVPSSSDSDTLYLQARGSSTQWLPLSPQKAKIFVNCKNISYSPPLLNDFFSKFDIVAFVIYVGEVYIAAHQKKQRVFVTDGSLTELYLEETIPLLAISFCSPCVDCDSVLLINYNLAGSTVGFCNLIKREKDQMNHLWVAEATENSNYFLNYDHVHISHLKDAASSAQRWAMTSSLTIEKLRGKVLSI</sequence>
<dbReference type="PANTHER" id="PTHR11289">
    <property type="entry name" value="BREAST CANCER TYPE 2 SUSCEPTIBILITY PROTEIN BRCA2"/>
    <property type="match status" value="1"/>
</dbReference>
<dbReference type="Proteomes" id="UP001187471">
    <property type="component" value="Unassembled WGS sequence"/>
</dbReference>
<dbReference type="GO" id="GO:0006355">
    <property type="term" value="P:regulation of DNA-templated transcription"/>
    <property type="evidence" value="ECO:0007669"/>
    <property type="project" value="TreeGrafter"/>
</dbReference>
<evidence type="ECO:0000313" key="1">
    <source>
        <dbReference type="EMBL" id="KAK2981541.1"/>
    </source>
</evidence>
<dbReference type="InterPro" id="IPR012340">
    <property type="entry name" value="NA-bd_OB-fold"/>
</dbReference>
<dbReference type="Gene3D" id="6.10.70.10">
    <property type="match status" value="1"/>
</dbReference>
<protein>
    <submittedName>
        <fullName evidence="1">Uncharacterized protein</fullName>
    </submittedName>
</protein>
<dbReference type="Gene3D" id="2.40.50.140">
    <property type="entry name" value="Nucleic acid-binding proteins"/>
    <property type="match status" value="2"/>
</dbReference>
<comment type="caution">
    <text evidence="1">The sequence shown here is derived from an EMBL/GenBank/DDBJ whole genome shotgun (WGS) entry which is preliminary data.</text>
</comment>
<dbReference type="PANTHER" id="PTHR11289:SF0">
    <property type="entry name" value="BREAST CANCER TYPE 2 SUSCEPTIBILITY PROTEIN"/>
    <property type="match status" value="1"/>
</dbReference>
<accession>A0AA88UGU4</accession>
<evidence type="ECO:0000313" key="2">
    <source>
        <dbReference type="Proteomes" id="UP001187471"/>
    </source>
</evidence>
<organism evidence="1 2">
    <name type="scientific">Escallonia rubra</name>
    <dbReference type="NCBI Taxonomy" id="112253"/>
    <lineage>
        <taxon>Eukaryota</taxon>
        <taxon>Viridiplantae</taxon>
        <taxon>Streptophyta</taxon>
        <taxon>Embryophyta</taxon>
        <taxon>Tracheophyta</taxon>
        <taxon>Spermatophyta</taxon>
        <taxon>Magnoliopsida</taxon>
        <taxon>eudicotyledons</taxon>
        <taxon>Gunneridae</taxon>
        <taxon>Pentapetalae</taxon>
        <taxon>asterids</taxon>
        <taxon>campanulids</taxon>
        <taxon>Escalloniales</taxon>
        <taxon>Escalloniaceae</taxon>
        <taxon>Escallonia</taxon>
    </lineage>
</organism>
<dbReference type="InterPro" id="IPR015525">
    <property type="entry name" value="BRCA2"/>
</dbReference>
<dbReference type="AlphaFoldDB" id="A0AA88UGU4"/>
<dbReference type="EMBL" id="JAVXUO010001512">
    <property type="protein sequence ID" value="KAK2981541.1"/>
    <property type="molecule type" value="Genomic_DNA"/>
</dbReference>
<feature type="non-terminal residue" evidence="1">
    <location>
        <position position="329"/>
    </location>
</feature>